<evidence type="ECO:0000256" key="1">
    <source>
        <dbReference type="ARBA" id="ARBA00023157"/>
    </source>
</evidence>
<evidence type="ECO:0000313" key="5">
    <source>
        <dbReference type="WBParaSite" id="MBELARI_LOCUS11734"/>
    </source>
</evidence>
<feature type="signal peptide" evidence="2">
    <location>
        <begin position="1"/>
        <end position="19"/>
    </location>
</feature>
<dbReference type="Proteomes" id="UP000887575">
    <property type="component" value="Unassembled WGS sequence"/>
</dbReference>
<feature type="domain" description="Saposin B-type" evidence="3">
    <location>
        <begin position="20"/>
        <end position="101"/>
    </location>
</feature>
<accession>A0AAF3ECQ6</accession>
<feature type="chain" id="PRO_5042213884" evidence="2">
    <location>
        <begin position="20"/>
        <end position="101"/>
    </location>
</feature>
<name>A0AAF3ECQ6_9BILA</name>
<dbReference type="AlphaFoldDB" id="A0AAF3ECQ6"/>
<keyword evidence="2" id="KW-0732">Signal</keyword>
<evidence type="ECO:0000313" key="4">
    <source>
        <dbReference type="Proteomes" id="UP000887575"/>
    </source>
</evidence>
<dbReference type="WBParaSite" id="MBELARI_LOCUS11734">
    <property type="protein sequence ID" value="MBELARI_LOCUS11734"/>
    <property type="gene ID" value="MBELARI_LOCUS11734"/>
</dbReference>
<reference evidence="5" key="1">
    <citation type="submission" date="2024-02" db="UniProtKB">
        <authorList>
            <consortium name="WormBaseParasite"/>
        </authorList>
    </citation>
    <scope>IDENTIFICATION</scope>
</reference>
<proteinExistence type="predicted"/>
<dbReference type="InterPro" id="IPR011001">
    <property type="entry name" value="Saposin-like"/>
</dbReference>
<evidence type="ECO:0000256" key="2">
    <source>
        <dbReference type="SAM" id="SignalP"/>
    </source>
</evidence>
<sequence>MSKLFTAFLLVTMLAVAFAAEDYCGKCQLMCEAARTKYNNDFTTVTSAQLVPFMEDQCKVQFQNFEVTVCKSVIDKNGDAMLAAFKRGDTNQQICAEGQLC</sequence>
<dbReference type="SUPFAM" id="SSF47862">
    <property type="entry name" value="Saposin"/>
    <property type="match status" value="1"/>
</dbReference>
<dbReference type="PROSITE" id="PS50015">
    <property type="entry name" value="SAP_B"/>
    <property type="match status" value="1"/>
</dbReference>
<dbReference type="Gene3D" id="1.10.225.10">
    <property type="entry name" value="Saposin-like"/>
    <property type="match status" value="1"/>
</dbReference>
<keyword evidence="4" id="KW-1185">Reference proteome</keyword>
<protein>
    <submittedName>
        <fullName evidence="5">Saposin B-type domain-containing protein</fullName>
    </submittedName>
</protein>
<evidence type="ECO:0000259" key="3">
    <source>
        <dbReference type="PROSITE" id="PS50015"/>
    </source>
</evidence>
<dbReference type="InterPro" id="IPR008139">
    <property type="entry name" value="SaposinB_dom"/>
</dbReference>
<organism evidence="4 5">
    <name type="scientific">Mesorhabditis belari</name>
    <dbReference type="NCBI Taxonomy" id="2138241"/>
    <lineage>
        <taxon>Eukaryota</taxon>
        <taxon>Metazoa</taxon>
        <taxon>Ecdysozoa</taxon>
        <taxon>Nematoda</taxon>
        <taxon>Chromadorea</taxon>
        <taxon>Rhabditida</taxon>
        <taxon>Rhabditina</taxon>
        <taxon>Rhabditomorpha</taxon>
        <taxon>Rhabditoidea</taxon>
        <taxon>Rhabditidae</taxon>
        <taxon>Mesorhabditinae</taxon>
        <taxon>Mesorhabditis</taxon>
    </lineage>
</organism>
<keyword evidence="1" id="KW-1015">Disulfide bond</keyword>